<dbReference type="EMBL" id="KI630264">
    <property type="protein sequence ID" value="EYU43146.1"/>
    <property type="molecule type" value="Genomic_DNA"/>
</dbReference>
<evidence type="ECO:0000313" key="2">
    <source>
        <dbReference type="EMBL" id="EYU43146.1"/>
    </source>
</evidence>
<gene>
    <name evidence="2" type="ORF">MIMGU_mgv1a017521mg</name>
</gene>
<dbReference type="Proteomes" id="UP000030748">
    <property type="component" value="Unassembled WGS sequence"/>
</dbReference>
<evidence type="ECO:0000313" key="3">
    <source>
        <dbReference type="Proteomes" id="UP000030748"/>
    </source>
</evidence>
<organism evidence="2 3">
    <name type="scientific">Erythranthe guttata</name>
    <name type="common">Yellow monkey flower</name>
    <name type="synonym">Mimulus guttatus</name>
    <dbReference type="NCBI Taxonomy" id="4155"/>
    <lineage>
        <taxon>Eukaryota</taxon>
        <taxon>Viridiplantae</taxon>
        <taxon>Streptophyta</taxon>
        <taxon>Embryophyta</taxon>
        <taxon>Tracheophyta</taxon>
        <taxon>Spermatophyta</taxon>
        <taxon>Magnoliopsida</taxon>
        <taxon>eudicotyledons</taxon>
        <taxon>Gunneridae</taxon>
        <taxon>Pentapetalae</taxon>
        <taxon>asterids</taxon>
        <taxon>lamiids</taxon>
        <taxon>Lamiales</taxon>
        <taxon>Phrymaceae</taxon>
        <taxon>Erythranthe</taxon>
    </lineage>
</organism>
<evidence type="ECO:0000256" key="1">
    <source>
        <dbReference type="SAM" id="Phobius"/>
    </source>
</evidence>
<accession>A0A022RT25</accession>
<keyword evidence="3" id="KW-1185">Reference proteome</keyword>
<reference evidence="2 3" key="1">
    <citation type="journal article" date="2013" name="Proc. Natl. Acad. Sci. U.S.A.">
        <title>Fine-scale variation in meiotic recombination in Mimulus inferred from population shotgun sequencing.</title>
        <authorList>
            <person name="Hellsten U."/>
            <person name="Wright K.M."/>
            <person name="Jenkins J."/>
            <person name="Shu S."/>
            <person name="Yuan Y."/>
            <person name="Wessler S.R."/>
            <person name="Schmutz J."/>
            <person name="Willis J.H."/>
            <person name="Rokhsar D.S."/>
        </authorList>
    </citation>
    <scope>NUCLEOTIDE SEQUENCE [LARGE SCALE GENOMIC DNA]</scope>
    <source>
        <strain evidence="3">cv. DUN x IM62</strain>
    </source>
</reference>
<dbReference type="AlphaFoldDB" id="A0A022RT25"/>
<protein>
    <submittedName>
        <fullName evidence="2">Uncharacterized protein</fullName>
    </submittedName>
</protein>
<name>A0A022RT25_ERYGU</name>
<keyword evidence="1" id="KW-1133">Transmembrane helix</keyword>
<feature type="transmembrane region" description="Helical" evidence="1">
    <location>
        <begin position="31"/>
        <end position="49"/>
    </location>
</feature>
<sequence>MFTGLTTSAVGIRRDWRSLLLWNSISSSYSWIFYDIFSFLYASTSLVGIRGDYWRRVFPWIAYDQLGFR</sequence>
<keyword evidence="1" id="KW-0812">Transmembrane</keyword>
<proteinExistence type="predicted"/>
<keyword evidence="1" id="KW-0472">Membrane</keyword>